<feature type="compositionally biased region" description="Acidic residues" evidence="1">
    <location>
        <begin position="855"/>
        <end position="864"/>
    </location>
</feature>
<feature type="region of interest" description="Disordered" evidence="1">
    <location>
        <begin position="836"/>
        <end position="864"/>
    </location>
</feature>
<evidence type="ECO:0000313" key="3">
    <source>
        <dbReference type="Proteomes" id="UP001590950"/>
    </source>
</evidence>
<feature type="region of interest" description="Disordered" evidence="1">
    <location>
        <begin position="715"/>
        <end position="735"/>
    </location>
</feature>
<feature type="compositionally biased region" description="Basic residues" evidence="1">
    <location>
        <begin position="836"/>
        <end position="848"/>
    </location>
</feature>
<feature type="compositionally biased region" description="Basic and acidic residues" evidence="1">
    <location>
        <begin position="423"/>
        <end position="436"/>
    </location>
</feature>
<keyword evidence="3" id="KW-1185">Reference proteome</keyword>
<organism evidence="2 3">
    <name type="scientific">Stereocaulon virgatum</name>
    <dbReference type="NCBI Taxonomy" id="373712"/>
    <lineage>
        <taxon>Eukaryota</taxon>
        <taxon>Fungi</taxon>
        <taxon>Dikarya</taxon>
        <taxon>Ascomycota</taxon>
        <taxon>Pezizomycotina</taxon>
        <taxon>Lecanoromycetes</taxon>
        <taxon>OSLEUM clade</taxon>
        <taxon>Lecanoromycetidae</taxon>
        <taxon>Lecanorales</taxon>
        <taxon>Lecanorineae</taxon>
        <taxon>Stereocaulaceae</taxon>
        <taxon>Stereocaulon</taxon>
    </lineage>
</organism>
<proteinExistence type="predicted"/>
<feature type="region of interest" description="Disordered" evidence="1">
    <location>
        <begin position="550"/>
        <end position="585"/>
    </location>
</feature>
<feature type="region of interest" description="Disordered" evidence="1">
    <location>
        <begin position="410"/>
        <end position="444"/>
    </location>
</feature>
<dbReference type="Proteomes" id="UP001590950">
    <property type="component" value="Unassembled WGS sequence"/>
</dbReference>
<name>A0ABR4A1F2_9LECA</name>
<gene>
    <name evidence="2" type="ORF">N7G274_009125</name>
</gene>
<reference evidence="2 3" key="1">
    <citation type="submission" date="2024-09" db="EMBL/GenBank/DDBJ databases">
        <title>Rethinking Asexuality: The Enigmatic Case of Functional Sexual Genes in Lepraria (Stereocaulaceae).</title>
        <authorList>
            <person name="Doellman M."/>
            <person name="Sun Y."/>
            <person name="Barcenas-Pena A."/>
            <person name="Lumbsch H.T."/>
            <person name="Grewe F."/>
        </authorList>
    </citation>
    <scope>NUCLEOTIDE SEQUENCE [LARGE SCALE GENOMIC DNA]</scope>
    <source>
        <strain evidence="2 3">Mercado 3170</strain>
    </source>
</reference>
<evidence type="ECO:0000256" key="1">
    <source>
        <dbReference type="SAM" id="MobiDB-lite"/>
    </source>
</evidence>
<comment type="caution">
    <text evidence="2">The sequence shown here is derived from an EMBL/GenBank/DDBJ whole genome shotgun (WGS) entry which is preliminary data.</text>
</comment>
<feature type="compositionally biased region" description="Low complexity" evidence="1">
    <location>
        <begin position="127"/>
        <end position="144"/>
    </location>
</feature>
<sequence>MNWTGGNLSRSRNANASITAKQKNHFAKVRAKLQNVRSFTPTNLTFNFGDWQPKYAARKRESSPLASIKQYGQSREQTILDNFESTRPLVRRLESLKPRNNKRKHAPVKQEHSISQTMPERHHKNRPNSPILISSRPPSSSSSSQYSHKATFTQVRASSSPEVPDHTSIEAKRRRLLQMRDWVGVECKYSKPVHMQFTDAKDKDMIGRRRQVKMPSFRLQSTYNEIFRKEKHLDGRRGVASPDQGFSQGQMSIWIGSTAGKSACTQASDEMLFDSEADEAAQLWSPAIPTIKAGALTSSSVFDHGQYEIQRPSPYMEHISSSSSAFAPLPHEHPYQSQRTAHSVDDENAFESVPQIGEPEIELTYEKPEPASEEPTFRLVFENTPQPYAQFSEDRTSSPVVRHVGLSRAQVPEAPHKKPVSSKGHDVEMTGTHRDTYNPLSGRLVHSTPPVVMVTARNTAKLQDHGLKIGRYDKATSSRFCDDMAWPAKHKERDMESETLQASPITTGLGISAQREYPGQKDPQSEEESMWRHFTMLDDMEETSSIQVRPISHGTPKHSATASALHLAASPAQPQKEPSKAAEDEEEQIWRNFIFSDDDHNNEWTIEEPQVSTQSQSPYNPTRTQPSMIAEAATSPIKQNPHMDMLKASSDKPTCSPKVSSRHPGALYSISIERHLTTSSDLAGPTPDIEDSAKLQDRVTFSPNPSDIDSVLIEASPTKKKLPIPSSPKPPPHKDKLSALIAQATSLLPKLPPQKQNPPSLIAEASSDSMRISSNPMNVSSDELQWSPTRAPLIASKTVAPKVVFTPPKRYVGGRAADATESVALGRVLRNGTRVGRRKEARGRRGKVNARAEIEDHEDDIEDD</sequence>
<feature type="compositionally biased region" description="Low complexity" evidence="1">
    <location>
        <begin position="558"/>
        <end position="575"/>
    </location>
</feature>
<feature type="region of interest" description="Disordered" evidence="1">
    <location>
        <begin position="92"/>
        <end position="167"/>
    </location>
</feature>
<evidence type="ECO:0000313" key="2">
    <source>
        <dbReference type="EMBL" id="KAL2038177.1"/>
    </source>
</evidence>
<accession>A0ABR4A1F2</accession>
<feature type="compositionally biased region" description="Polar residues" evidence="1">
    <location>
        <begin position="145"/>
        <end position="161"/>
    </location>
</feature>
<protein>
    <submittedName>
        <fullName evidence="2">Uncharacterized protein</fullName>
    </submittedName>
</protein>
<dbReference type="EMBL" id="JBEFKJ010000034">
    <property type="protein sequence ID" value="KAL2038177.1"/>
    <property type="molecule type" value="Genomic_DNA"/>
</dbReference>